<dbReference type="EMBL" id="JAULSN010000002">
    <property type="protein sequence ID" value="KAK3378996.1"/>
    <property type="molecule type" value="Genomic_DNA"/>
</dbReference>
<feature type="region of interest" description="Disordered" evidence="1">
    <location>
        <begin position="158"/>
        <end position="233"/>
    </location>
</feature>
<dbReference type="Proteomes" id="UP001287356">
    <property type="component" value="Unassembled WGS sequence"/>
</dbReference>
<comment type="caution">
    <text evidence="3">The sequence shown here is derived from an EMBL/GenBank/DDBJ whole genome shotgun (WGS) entry which is preliminary data.</text>
</comment>
<dbReference type="PANTHER" id="PTHR40780:SF2">
    <property type="entry name" value="DUF3669 DOMAIN-CONTAINING PROTEIN"/>
    <property type="match status" value="1"/>
</dbReference>
<protein>
    <submittedName>
        <fullName evidence="3">Zinc finger protein-domain-containing protein</fullName>
    </submittedName>
</protein>
<keyword evidence="4" id="KW-1185">Reference proteome</keyword>
<feature type="domain" description="DUF3669" evidence="2">
    <location>
        <begin position="69"/>
        <end position="132"/>
    </location>
</feature>
<evidence type="ECO:0000256" key="1">
    <source>
        <dbReference type="SAM" id="MobiDB-lite"/>
    </source>
</evidence>
<accession>A0AAE0KLS0</accession>
<evidence type="ECO:0000313" key="3">
    <source>
        <dbReference type="EMBL" id="KAK3378996.1"/>
    </source>
</evidence>
<sequence length="233" mass="26059">MSHTLAVLHWHTKIDAMDVEFVIGSSPAEEQSIRVEIDASRASSLPPQTSTYEEAKHSRVDFTKRVTALWMIDFDDCNDIAMNSSGVDMAVKAFLDTNFYCPRPETGDAYIDTLWTMFSEKYLQYSDFILEDVLRTPDLKNLPRQFIQKIAVEAAQRHQGSIEGTSHSPSGSSFGSWRRGSRATRRGNVNTESEHTLSSQSGSSLRSSVSYGGSWRRGRGFSQRGSWRGSDAS</sequence>
<gene>
    <name evidence="3" type="ORF">B0T24DRAFT_519739</name>
</gene>
<organism evidence="3 4">
    <name type="scientific">Lasiosphaeria ovina</name>
    <dbReference type="NCBI Taxonomy" id="92902"/>
    <lineage>
        <taxon>Eukaryota</taxon>
        <taxon>Fungi</taxon>
        <taxon>Dikarya</taxon>
        <taxon>Ascomycota</taxon>
        <taxon>Pezizomycotina</taxon>
        <taxon>Sordariomycetes</taxon>
        <taxon>Sordariomycetidae</taxon>
        <taxon>Sordariales</taxon>
        <taxon>Lasiosphaeriaceae</taxon>
        <taxon>Lasiosphaeria</taxon>
    </lineage>
</organism>
<dbReference type="Pfam" id="PF12417">
    <property type="entry name" value="DUF3669"/>
    <property type="match status" value="1"/>
</dbReference>
<name>A0AAE0KLS0_9PEZI</name>
<feature type="compositionally biased region" description="Low complexity" evidence="1">
    <location>
        <begin position="161"/>
        <end position="178"/>
    </location>
</feature>
<evidence type="ECO:0000313" key="4">
    <source>
        <dbReference type="Proteomes" id="UP001287356"/>
    </source>
</evidence>
<dbReference type="InterPro" id="IPR022137">
    <property type="entry name" value="Znf_prot_DUF3669"/>
</dbReference>
<feature type="compositionally biased region" description="Low complexity" evidence="1">
    <location>
        <begin position="198"/>
        <end position="214"/>
    </location>
</feature>
<dbReference type="PANTHER" id="PTHR40780">
    <property type="entry name" value="DUF3669 DOMAIN-CONTAINING PROTEIN"/>
    <property type="match status" value="1"/>
</dbReference>
<evidence type="ECO:0000259" key="2">
    <source>
        <dbReference type="Pfam" id="PF12417"/>
    </source>
</evidence>
<dbReference type="AlphaFoldDB" id="A0AAE0KLS0"/>
<reference evidence="3" key="1">
    <citation type="journal article" date="2023" name="Mol. Phylogenet. Evol.">
        <title>Genome-scale phylogeny and comparative genomics of the fungal order Sordariales.</title>
        <authorList>
            <person name="Hensen N."/>
            <person name="Bonometti L."/>
            <person name="Westerberg I."/>
            <person name="Brannstrom I.O."/>
            <person name="Guillou S."/>
            <person name="Cros-Aarteil S."/>
            <person name="Calhoun S."/>
            <person name="Haridas S."/>
            <person name="Kuo A."/>
            <person name="Mondo S."/>
            <person name="Pangilinan J."/>
            <person name="Riley R."/>
            <person name="LaButti K."/>
            <person name="Andreopoulos B."/>
            <person name="Lipzen A."/>
            <person name="Chen C."/>
            <person name="Yan M."/>
            <person name="Daum C."/>
            <person name="Ng V."/>
            <person name="Clum A."/>
            <person name="Steindorff A."/>
            <person name="Ohm R.A."/>
            <person name="Martin F."/>
            <person name="Silar P."/>
            <person name="Natvig D.O."/>
            <person name="Lalanne C."/>
            <person name="Gautier V."/>
            <person name="Ament-Velasquez S.L."/>
            <person name="Kruys A."/>
            <person name="Hutchinson M.I."/>
            <person name="Powell A.J."/>
            <person name="Barry K."/>
            <person name="Miller A.N."/>
            <person name="Grigoriev I.V."/>
            <person name="Debuchy R."/>
            <person name="Gladieux P."/>
            <person name="Hiltunen Thoren M."/>
            <person name="Johannesson H."/>
        </authorList>
    </citation>
    <scope>NUCLEOTIDE SEQUENCE</scope>
    <source>
        <strain evidence="3">CBS 958.72</strain>
    </source>
</reference>
<proteinExistence type="predicted"/>
<reference evidence="3" key="2">
    <citation type="submission" date="2023-06" db="EMBL/GenBank/DDBJ databases">
        <authorList>
            <consortium name="Lawrence Berkeley National Laboratory"/>
            <person name="Haridas S."/>
            <person name="Hensen N."/>
            <person name="Bonometti L."/>
            <person name="Westerberg I."/>
            <person name="Brannstrom I.O."/>
            <person name="Guillou S."/>
            <person name="Cros-Aarteil S."/>
            <person name="Calhoun S."/>
            <person name="Kuo A."/>
            <person name="Mondo S."/>
            <person name="Pangilinan J."/>
            <person name="Riley R."/>
            <person name="Labutti K."/>
            <person name="Andreopoulos B."/>
            <person name="Lipzen A."/>
            <person name="Chen C."/>
            <person name="Yanf M."/>
            <person name="Daum C."/>
            <person name="Ng V."/>
            <person name="Clum A."/>
            <person name="Steindorff A."/>
            <person name="Ohm R."/>
            <person name="Martin F."/>
            <person name="Silar P."/>
            <person name="Natvig D."/>
            <person name="Lalanne C."/>
            <person name="Gautier V."/>
            <person name="Ament-Velasquez S.L."/>
            <person name="Kruys A."/>
            <person name="Hutchinson M.I."/>
            <person name="Powell A.J."/>
            <person name="Barry K."/>
            <person name="Miller A.N."/>
            <person name="Grigoriev I.V."/>
            <person name="Debuchy R."/>
            <person name="Gladieux P."/>
            <person name="Thoren M.H."/>
            <person name="Johannesson H."/>
        </authorList>
    </citation>
    <scope>NUCLEOTIDE SEQUENCE</scope>
    <source>
        <strain evidence="3">CBS 958.72</strain>
    </source>
</reference>